<dbReference type="InterPro" id="IPR036388">
    <property type="entry name" value="WH-like_DNA-bd_sf"/>
</dbReference>
<comment type="cofactor">
    <cofactor evidence="2">
        <name>[2Fe-2S] cluster</name>
        <dbReference type="ChEBI" id="CHEBI:190135"/>
    </cofactor>
</comment>
<keyword evidence="1" id="KW-0238">DNA-binding</keyword>
<evidence type="ECO:0000256" key="1">
    <source>
        <dbReference type="ARBA" id="ARBA00023125"/>
    </source>
</evidence>
<comment type="caution">
    <text evidence="4">The sequence shown here is derived from an EMBL/GenBank/DDBJ whole genome shotgun (WGS) entry which is preliminary data.</text>
</comment>
<dbReference type="InterPro" id="IPR030489">
    <property type="entry name" value="TR_Rrf2-type_CS"/>
</dbReference>
<dbReference type="InterPro" id="IPR036390">
    <property type="entry name" value="WH_DNA-bd_sf"/>
</dbReference>
<accession>A0ABW0YMD6</accession>
<protein>
    <recommendedName>
        <fullName evidence="3">HTH-type transcriptional regulator NsrR</fullName>
    </recommendedName>
</protein>
<evidence type="ECO:0000313" key="4">
    <source>
        <dbReference type="EMBL" id="MFC5712592.1"/>
    </source>
</evidence>
<keyword evidence="5" id="KW-1185">Reference proteome</keyword>
<evidence type="ECO:0000256" key="2">
    <source>
        <dbReference type="ARBA" id="ARBA00034078"/>
    </source>
</evidence>
<reference evidence="5" key="1">
    <citation type="journal article" date="2019" name="Int. J. Syst. Evol. Microbiol.">
        <title>The Global Catalogue of Microorganisms (GCM) 10K type strain sequencing project: providing services to taxonomists for standard genome sequencing and annotation.</title>
        <authorList>
            <consortium name="The Broad Institute Genomics Platform"/>
            <consortium name="The Broad Institute Genome Sequencing Center for Infectious Disease"/>
            <person name="Wu L."/>
            <person name="Ma J."/>
        </authorList>
    </citation>
    <scope>NUCLEOTIDE SEQUENCE [LARGE SCALE GENOMIC DNA]</scope>
    <source>
        <strain evidence="5">CECT 7184</strain>
    </source>
</reference>
<dbReference type="EMBL" id="JBHSOZ010000003">
    <property type="protein sequence ID" value="MFC5712592.1"/>
    <property type="molecule type" value="Genomic_DNA"/>
</dbReference>
<dbReference type="PROSITE" id="PS51197">
    <property type="entry name" value="HTH_RRF2_2"/>
    <property type="match status" value="1"/>
</dbReference>
<name>A0ABW0YMD6_9BACI</name>
<dbReference type="PANTHER" id="PTHR33221">
    <property type="entry name" value="WINGED HELIX-TURN-HELIX TRANSCRIPTIONAL REGULATOR, RRF2 FAMILY"/>
    <property type="match status" value="1"/>
</dbReference>
<dbReference type="Pfam" id="PF02082">
    <property type="entry name" value="Rrf2"/>
    <property type="match status" value="1"/>
</dbReference>
<dbReference type="SUPFAM" id="SSF46785">
    <property type="entry name" value="Winged helix' DNA-binding domain"/>
    <property type="match status" value="1"/>
</dbReference>
<organism evidence="4 5">
    <name type="scientific">Thalassorhabdus alkalitolerans</name>
    <dbReference type="NCBI Taxonomy" id="2282697"/>
    <lineage>
        <taxon>Bacteria</taxon>
        <taxon>Bacillati</taxon>
        <taxon>Bacillota</taxon>
        <taxon>Bacilli</taxon>
        <taxon>Bacillales</taxon>
        <taxon>Bacillaceae</taxon>
        <taxon>Thalassorhabdus</taxon>
    </lineage>
</organism>
<dbReference type="RefSeq" id="WP_054634987.1">
    <property type="nucleotide sequence ID" value="NZ_JBHSOZ010000003.1"/>
</dbReference>
<dbReference type="Gene3D" id="1.10.10.10">
    <property type="entry name" value="Winged helix-like DNA-binding domain superfamily/Winged helix DNA-binding domain"/>
    <property type="match status" value="1"/>
</dbReference>
<sequence length="146" mass="16491">MQLTIYTDYSLRVLLYLATVPRPSLTSIREISDSYNISYHHLTKVAHELAKTGLITTIKGRNGGIRLAKDPEDINLGWVVRQTEDNLDLVECFNAEKNTCILSGRCRLKGVLKEALHAYLSVLDKYTLADMLTNPEELSLLLKTLK</sequence>
<dbReference type="NCBIfam" id="TIGR00738">
    <property type="entry name" value="rrf2_super"/>
    <property type="match status" value="1"/>
</dbReference>
<evidence type="ECO:0000256" key="3">
    <source>
        <dbReference type="ARBA" id="ARBA00040173"/>
    </source>
</evidence>
<dbReference type="PROSITE" id="PS01332">
    <property type="entry name" value="HTH_RRF2_1"/>
    <property type="match status" value="1"/>
</dbReference>
<evidence type="ECO:0000313" key="5">
    <source>
        <dbReference type="Proteomes" id="UP001596142"/>
    </source>
</evidence>
<dbReference type="InterPro" id="IPR000944">
    <property type="entry name" value="Tscrpt_reg_Rrf2"/>
</dbReference>
<dbReference type="Proteomes" id="UP001596142">
    <property type="component" value="Unassembled WGS sequence"/>
</dbReference>
<dbReference type="PANTHER" id="PTHR33221:SF4">
    <property type="entry name" value="HTH-TYPE TRANSCRIPTIONAL REPRESSOR NSRR"/>
    <property type="match status" value="1"/>
</dbReference>
<gene>
    <name evidence="4" type="ORF">ACFPU1_07350</name>
</gene>
<proteinExistence type="predicted"/>